<protein>
    <submittedName>
        <fullName evidence="2">TATA box-binding protein-associated factor RNA polymerase I subunit B</fullName>
    </submittedName>
</protein>
<reference evidence="2" key="1">
    <citation type="submission" date="2016-11" db="UniProtKB">
        <authorList>
            <consortium name="WormBaseParasite"/>
        </authorList>
    </citation>
    <scope>IDENTIFICATION</scope>
    <source>
        <strain evidence="2">KR3021</strain>
    </source>
</reference>
<dbReference type="WBParaSite" id="RSKR_0000258600.1">
    <property type="protein sequence ID" value="RSKR_0000258600.1"/>
    <property type="gene ID" value="RSKR_0000258600"/>
</dbReference>
<name>A0AC35TPD4_9BILA</name>
<organism evidence="1 2">
    <name type="scientific">Rhabditophanes sp. KR3021</name>
    <dbReference type="NCBI Taxonomy" id="114890"/>
    <lineage>
        <taxon>Eukaryota</taxon>
        <taxon>Metazoa</taxon>
        <taxon>Ecdysozoa</taxon>
        <taxon>Nematoda</taxon>
        <taxon>Chromadorea</taxon>
        <taxon>Rhabditida</taxon>
        <taxon>Tylenchina</taxon>
        <taxon>Panagrolaimomorpha</taxon>
        <taxon>Strongyloidoidea</taxon>
        <taxon>Alloionematidae</taxon>
        <taxon>Rhabditophanes</taxon>
    </lineage>
</organism>
<dbReference type="Proteomes" id="UP000095286">
    <property type="component" value="Unplaced"/>
</dbReference>
<evidence type="ECO:0000313" key="1">
    <source>
        <dbReference type="Proteomes" id="UP000095286"/>
    </source>
</evidence>
<accession>A0AC35TPD4</accession>
<sequence length="741" mass="85716">MDPCNYCGSYSITLEDGIYYCGECGGENLGKELVDAFDGNNFLARAVGQKENLIDRSLILSNNETTVARRIVERANNHNYGISAALPVLGRRISTATHIVYNISAILVLEIGIPDKVGDTAVALLQKYLQKFKVAFCEEEMGKDGDEKYKVRVPLSNLEVKKLIRKKFVEEKRWKDENEMTVLLNMSVFDISRNNTQNESQNDPRNMSQFVMHPEDYYKIVDTNLAMQAVETSGHVYLELDVLLAIVHLSLQLNGVLHVTFADLIRWYREGRFWVTEDQLNDLQFANYKGNEVVSTVKRAEPFTATRTAFSRPLCRTYYAEMFLTQFLDINICRDSETEFDRLVGRYLYNLNLPKQFAKLISAFRVQFNPVKYPSVLLRNNIVPIIPNPVDLINECFKKESISYESYYHKLMPDVVGNNELKKDYIIDLSVEVKAMALILFALKYEYGLDDQTEFEFSEIENSFSFIKWLNQLDGRIGLAELKPLSLAFSEKRKVDFKAERWEAVNSRGWNINTSYFRYFETNFEHCLPPIHLQNSNSKSFADVFEDKLPTPSDVSCLEIFMAPLKYYGENCQKIKNDSSHLYKKAKASFMDKTLKEKSGETTIQYSKYGCPKHLKCFKITGNERSLECDAMLYIYPSSLQTLYEDSFNHLPNSFIRLIYYFSKIIGDHPHVLFYTFLCTEAALLEKSEIKRLKKYLQEGNYVKLHHNGGTGIYGQQYYLSLDPTCNLNKPCSWKFKMVSY</sequence>
<proteinExistence type="predicted"/>
<evidence type="ECO:0000313" key="2">
    <source>
        <dbReference type="WBParaSite" id="RSKR_0000258600.1"/>
    </source>
</evidence>